<dbReference type="EMBL" id="BAAAMK010000005">
    <property type="protein sequence ID" value="GAA1959981.1"/>
    <property type="molecule type" value="Genomic_DNA"/>
</dbReference>
<comment type="caution">
    <text evidence="2">The sequence shown here is derived from an EMBL/GenBank/DDBJ whole genome shotgun (WGS) entry which is preliminary data.</text>
</comment>
<keyword evidence="3" id="KW-1185">Reference proteome</keyword>
<dbReference type="InterPro" id="IPR000835">
    <property type="entry name" value="HTH_MarR-typ"/>
</dbReference>
<dbReference type="InterPro" id="IPR036388">
    <property type="entry name" value="WH-like_DNA-bd_sf"/>
</dbReference>
<dbReference type="Pfam" id="PF12802">
    <property type="entry name" value="MarR_2"/>
    <property type="match status" value="1"/>
</dbReference>
<reference evidence="2 3" key="1">
    <citation type="journal article" date="2019" name="Int. J. Syst. Evol. Microbiol.">
        <title>The Global Catalogue of Microorganisms (GCM) 10K type strain sequencing project: providing services to taxonomists for standard genome sequencing and annotation.</title>
        <authorList>
            <consortium name="The Broad Institute Genomics Platform"/>
            <consortium name="The Broad Institute Genome Sequencing Center for Infectious Disease"/>
            <person name="Wu L."/>
            <person name="Ma J."/>
        </authorList>
    </citation>
    <scope>NUCLEOTIDE SEQUENCE [LARGE SCALE GENOMIC DNA]</scope>
    <source>
        <strain evidence="2 3">JCM 13584</strain>
    </source>
</reference>
<dbReference type="PANTHER" id="PTHR33164">
    <property type="entry name" value="TRANSCRIPTIONAL REGULATOR, MARR FAMILY"/>
    <property type="match status" value="1"/>
</dbReference>
<dbReference type="Proteomes" id="UP001499954">
    <property type="component" value="Unassembled WGS sequence"/>
</dbReference>
<organism evidence="2 3">
    <name type="scientific">Agromyces allii</name>
    <dbReference type="NCBI Taxonomy" id="393607"/>
    <lineage>
        <taxon>Bacteria</taxon>
        <taxon>Bacillati</taxon>
        <taxon>Actinomycetota</taxon>
        <taxon>Actinomycetes</taxon>
        <taxon>Micrococcales</taxon>
        <taxon>Microbacteriaceae</taxon>
        <taxon>Agromyces</taxon>
    </lineage>
</organism>
<dbReference type="PANTHER" id="PTHR33164:SF43">
    <property type="entry name" value="HTH-TYPE TRANSCRIPTIONAL REPRESSOR YETL"/>
    <property type="match status" value="1"/>
</dbReference>
<dbReference type="InterPro" id="IPR036390">
    <property type="entry name" value="WH_DNA-bd_sf"/>
</dbReference>
<evidence type="ECO:0000313" key="2">
    <source>
        <dbReference type="EMBL" id="GAA1959981.1"/>
    </source>
</evidence>
<accession>A0ABN2QY33</accession>
<dbReference type="SMART" id="SM00347">
    <property type="entry name" value="HTH_MARR"/>
    <property type="match status" value="1"/>
</dbReference>
<feature type="domain" description="HTH marR-type" evidence="1">
    <location>
        <begin position="16"/>
        <end position="150"/>
    </location>
</feature>
<dbReference type="Gene3D" id="1.10.10.10">
    <property type="entry name" value="Winged helix-like DNA-binding domain superfamily/Winged helix DNA-binding domain"/>
    <property type="match status" value="1"/>
</dbReference>
<sequence length="157" mass="16762">MSPEPKALPEPGGPLGDHLTVTLHLLVDRMDRFADGLLQARYGISFSQFQFIAVIANLPSPPDITFLADCLGVSKAAVSKRVPGFVEAGLVQTSADPANARRVLLSITPKAGQLLAEALPVLGASFSDEFDDLASPDLDALHEDLKAVIRHLDSKEH</sequence>
<dbReference type="InterPro" id="IPR039422">
    <property type="entry name" value="MarR/SlyA-like"/>
</dbReference>
<name>A0ABN2QY33_9MICO</name>
<evidence type="ECO:0000313" key="3">
    <source>
        <dbReference type="Proteomes" id="UP001499954"/>
    </source>
</evidence>
<gene>
    <name evidence="2" type="ORF">GCM10009717_28340</name>
</gene>
<evidence type="ECO:0000259" key="1">
    <source>
        <dbReference type="PROSITE" id="PS50995"/>
    </source>
</evidence>
<dbReference type="PROSITE" id="PS50995">
    <property type="entry name" value="HTH_MARR_2"/>
    <property type="match status" value="1"/>
</dbReference>
<protein>
    <recommendedName>
        <fullName evidence="1">HTH marR-type domain-containing protein</fullName>
    </recommendedName>
</protein>
<proteinExistence type="predicted"/>
<dbReference type="SUPFAM" id="SSF46785">
    <property type="entry name" value="Winged helix' DNA-binding domain"/>
    <property type="match status" value="1"/>
</dbReference>
<dbReference type="RefSeq" id="WP_157416545.1">
    <property type="nucleotide sequence ID" value="NZ_BAAAMK010000005.1"/>
</dbReference>